<evidence type="ECO:0000313" key="1">
    <source>
        <dbReference type="EMBL" id="QDU37644.1"/>
    </source>
</evidence>
<dbReference type="OrthoDB" id="9553499at2"/>
<sequence length="530" mass="58461">MRPRDIDSLEPVLEEIVTHGAAMAPKSWHQWLVATGVALPTPRAGWLSATQCFLQDATPAPEPIDLVRCAAIRDPRYRLYLDVTLLSVMHTVGTTDRWQRLEDLLFGRCRALAPRLMQLVDSEVRRHRRKLREVRATDWGSTLNAIVDSTGGSFRSWDKHLWGDCRGPAELFPLLLDLYATQNEQPIHVDAEASEVSDGAVLLACLIEAAQNGDGVEIRTENSNTLQQLQDNGVPVRVWKVGANGSAAALVGRVTLVADQNAEVLQRTEAPTGVPAVAKLSRQLPRTHLPITRQLSAAVLENKPTVGVFSLAADSNVWPEIPDNRYSEWMALPARESLRGTRRGDEDPETTAEALHQLADHPVYGLMLQLMILESLDRELGEVTLILSPPVNRKLISLSVWGESRVLYRPSAAARSDTETLTAGFLLLGEIDGVLDTVASEIGVTGIASVRQPAQHNWARVLALLSSAGVIVGRHDRWALADDVLDRLHAGALMKQVVRQGRDIRNELHRALNGLWQKASKRNVREEVPV</sequence>
<dbReference type="AlphaFoldDB" id="A0A517Z5A6"/>
<dbReference type="Proteomes" id="UP000320496">
    <property type="component" value="Chromosome"/>
</dbReference>
<accession>A0A517Z5A6</accession>
<organism evidence="1 2">
    <name type="scientific">Maioricimonas rarisocia</name>
    <dbReference type="NCBI Taxonomy" id="2528026"/>
    <lineage>
        <taxon>Bacteria</taxon>
        <taxon>Pseudomonadati</taxon>
        <taxon>Planctomycetota</taxon>
        <taxon>Planctomycetia</taxon>
        <taxon>Planctomycetales</taxon>
        <taxon>Planctomycetaceae</taxon>
        <taxon>Maioricimonas</taxon>
    </lineage>
</organism>
<dbReference type="KEGG" id="mri:Mal4_19590"/>
<evidence type="ECO:0000313" key="2">
    <source>
        <dbReference type="Proteomes" id="UP000320496"/>
    </source>
</evidence>
<keyword evidence="2" id="KW-1185">Reference proteome</keyword>
<dbReference type="RefSeq" id="WP_145368625.1">
    <property type="nucleotide sequence ID" value="NZ_CP036275.1"/>
</dbReference>
<reference evidence="1 2" key="1">
    <citation type="submission" date="2019-02" db="EMBL/GenBank/DDBJ databases">
        <title>Deep-cultivation of Planctomycetes and their phenomic and genomic characterization uncovers novel biology.</title>
        <authorList>
            <person name="Wiegand S."/>
            <person name="Jogler M."/>
            <person name="Boedeker C."/>
            <person name="Pinto D."/>
            <person name="Vollmers J."/>
            <person name="Rivas-Marin E."/>
            <person name="Kohn T."/>
            <person name="Peeters S.H."/>
            <person name="Heuer A."/>
            <person name="Rast P."/>
            <person name="Oberbeckmann S."/>
            <person name="Bunk B."/>
            <person name="Jeske O."/>
            <person name="Meyerdierks A."/>
            <person name="Storesund J.E."/>
            <person name="Kallscheuer N."/>
            <person name="Luecker S."/>
            <person name="Lage O.M."/>
            <person name="Pohl T."/>
            <person name="Merkel B.J."/>
            <person name="Hornburger P."/>
            <person name="Mueller R.-W."/>
            <person name="Bruemmer F."/>
            <person name="Labrenz M."/>
            <person name="Spormann A.M."/>
            <person name="Op den Camp H."/>
            <person name="Overmann J."/>
            <person name="Amann R."/>
            <person name="Jetten M.S.M."/>
            <person name="Mascher T."/>
            <person name="Medema M.H."/>
            <person name="Devos D.P."/>
            <person name="Kaster A.-K."/>
            <person name="Ovreas L."/>
            <person name="Rohde M."/>
            <person name="Galperin M.Y."/>
            <person name="Jogler C."/>
        </authorList>
    </citation>
    <scope>NUCLEOTIDE SEQUENCE [LARGE SCALE GENOMIC DNA]</scope>
    <source>
        <strain evidence="1 2">Mal4</strain>
    </source>
</reference>
<name>A0A517Z5A6_9PLAN</name>
<proteinExistence type="predicted"/>
<dbReference type="EMBL" id="CP036275">
    <property type="protein sequence ID" value="QDU37644.1"/>
    <property type="molecule type" value="Genomic_DNA"/>
</dbReference>
<protein>
    <submittedName>
        <fullName evidence="1">Uncharacterized protein</fullName>
    </submittedName>
</protein>
<gene>
    <name evidence="1" type="ORF">Mal4_19590</name>
</gene>